<evidence type="ECO:0000256" key="3">
    <source>
        <dbReference type="ARBA" id="ARBA00004991"/>
    </source>
</evidence>
<evidence type="ECO:0000256" key="10">
    <source>
        <dbReference type="ARBA" id="ARBA00022989"/>
    </source>
</evidence>
<sequence length="419" mass="48064">MTVMMPLLIYTLYGFAVFFFAGWLFVWLMHLMAIFNGKFKLHKKSSIVNIESALPGVSIIKPLVGIDPNLSSNLESFFVMKYSQVCITTHFHKNTLIMLFLSTQFELLFCVHDEKDPSVAIVLALKEKYPHVDARLFVGGSKVGVNPKINNMQPGYEAAKYDLILISDSGIKMKEDTLLDMVFTMKDNVALVHQMPFTCDKKGFPSTLEKVYFGTAHARIYLSADLVGINCPTGMSALMRKKLLDEVGGIRSFGQYLAEDFFFAKSFTDRGWKIRISSQPAWQNSELTNIESFQNRIERWARLRFAMVPWTMLFEPVSESFALGVLAAWSLNFLFQFDPFAVYLFHLLSWFLLDYVLLCIVQNGSLPFSKTDFVIAWLFREAFAYVLFFRALVYPEITWRKGTYKLNWGGTAEEIKTKL</sequence>
<evidence type="ECO:0000256" key="15">
    <source>
        <dbReference type="ARBA" id="ARBA00048104"/>
    </source>
</evidence>
<comment type="catalytic activity">
    <reaction evidence="14">
        <text>UDP-alpha-D-xylose + an N-acylsphing-4-enine = a beta-D-xylosyl-(1&lt;-&gt;1')-N-acylsphing-4-enine + UDP + H(+)</text>
        <dbReference type="Rhea" id="RHEA:70243"/>
        <dbReference type="ChEBI" id="CHEBI:15378"/>
        <dbReference type="ChEBI" id="CHEBI:52639"/>
        <dbReference type="ChEBI" id="CHEBI:57632"/>
        <dbReference type="ChEBI" id="CHEBI:58223"/>
        <dbReference type="ChEBI" id="CHEBI:189068"/>
    </reaction>
    <physiologicalReaction direction="left-to-right" evidence="14">
        <dbReference type="Rhea" id="RHEA:70244"/>
    </physiologicalReaction>
</comment>
<keyword evidence="8 17" id="KW-0808">Transferase</keyword>
<dbReference type="GO" id="GO:0006679">
    <property type="term" value="P:glucosylceramide biosynthetic process"/>
    <property type="evidence" value="ECO:0007669"/>
    <property type="project" value="TreeGrafter"/>
</dbReference>
<keyword evidence="7" id="KW-0328">Glycosyltransferase</keyword>
<dbReference type="Pfam" id="PF13506">
    <property type="entry name" value="Glyco_transf_21"/>
    <property type="match status" value="1"/>
</dbReference>
<dbReference type="UniPathway" id="UPA00222"/>
<dbReference type="GO" id="GO:0008120">
    <property type="term" value="F:ceramide glucosyltransferase activity"/>
    <property type="evidence" value="ECO:0007669"/>
    <property type="project" value="UniProtKB-EC"/>
</dbReference>
<keyword evidence="6" id="KW-0444">Lipid biosynthesis</keyword>
<evidence type="ECO:0000256" key="11">
    <source>
        <dbReference type="ARBA" id="ARBA00023034"/>
    </source>
</evidence>
<keyword evidence="9 16" id="KW-0812">Transmembrane</keyword>
<evidence type="ECO:0000256" key="9">
    <source>
        <dbReference type="ARBA" id="ARBA00022692"/>
    </source>
</evidence>
<comment type="similarity">
    <text evidence="4">Belongs to the glycosyltransferase 2 family.</text>
</comment>
<comment type="caution">
    <text evidence="17">The sequence shown here is derived from an EMBL/GenBank/DDBJ whole genome shotgun (WGS) entry which is preliminary data.</text>
</comment>
<evidence type="ECO:0000256" key="4">
    <source>
        <dbReference type="ARBA" id="ARBA00006739"/>
    </source>
</evidence>
<feature type="transmembrane region" description="Helical" evidence="16">
    <location>
        <begin position="341"/>
        <end position="361"/>
    </location>
</feature>
<evidence type="ECO:0000256" key="6">
    <source>
        <dbReference type="ARBA" id="ARBA00022516"/>
    </source>
</evidence>
<keyword evidence="11" id="KW-0333">Golgi apparatus</keyword>
<dbReference type="Gene3D" id="3.90.550.10">
    <property type="entry name" value="Spore Coat Polysaccharide Biosynthesis Protein SpsA, Chain A"/>
    <property type="match status" value="1"/>
</dbReference>
<feature type="transmembrane region" description="Helical" evidence="16">
    <location>
        <begin position="373"/>
        <end position="393"/>
    </location>
</feature>
<comment type="pathway">
    <text evidence="3">Sphingolipid metabolism.</text>
</comment>
<proteinExistence type="inferred from homology"/>
<dbReference type="PANTHER" id="PTHR12726:SF0">
    <property type="entry name" value="CERAMIDE GLUCOSYLTRANSFERASE"/>
    <property type="match status" value="1"/>
</dbReference>
<evidence type="ECO:0000256" key="14">
    <source>
        <dbReference type="ARBA" id="ARBA00047869"/>
    </source>
</evidence>
<gene>
    <name evidence="17" type="ORF">B4U80_04616</name>
</gene>
<evidence type="ECO:0000256" key="16">
    <source>
        <dbReference type="SAM" id="Phobius"/>
    </source>
</evidence>
<keyword evidence="12" id="KW-0443">Lipid metabolism</keyword>
<keyword evidence="10 16" id="KW-1133">Transmembrane helix</keyword>
<dbReference type="PANTHER" id="PTHR12726">
    <property type="entry name" value="CERAMIDE GLUCOSYLTRANSFERASE"/>
    <property type="match status" value="1"/>
</dbReference>
<evidence type="ECO:0000256" key="2">
    <source>
        <dbReference type="ARBA" id="ARBA00004760"/>
    </source>
</evidence>
<dbReference type="FunFam" id="3.90.550.10:FF:000041">
    <property type="entry name" value="UDP-glucose ceramide glucosyltransferase"/>
    <property type="match status" value="1"/>
</dbReference>
<dbReference type="EMBL" id="NCKV01001139">
    <property type="protein sequence ID" value="RWS28953.1"/>
    <property type="molecule type" value="Genomic_DNA"/>
</dbReference>
<evidence type="ECO:0000256" key="1">
    <source>
        <dbReference type="ARBA" id="ARBA00004653"/>
    </source>
</evidence>
<accession>A0A443SN95</accession>
<evidence type="ECO:0000256" key="12">
    <source>
        <dbReference type="ARBA" id="ARBA00023098"/>
    </source>
</evidence>
<evidence type="ECO:0000313" key="18">
    <source>
        <dbReference type="Proteomes" id="UP000288716"/>
    </source>
</evidence>
<evidence type="ECO:0000256" key="5">
    <source>
        <dbReference type="ARBA" id="ARBA00012699"/>
    </source>
</evidence>
<keyword evidence="18" id="KW-1185">Reference proteome</keyword>
<dbReference type="Proteomes" id="UP000288716">
    <property type="component" value="Unassembled WGS sequence"/>
</dbReference>
<dbReference type="VEuPathDB" id="VectorBase:LDEU003087"/>
<dbReference type="GO" id="GO:0000139">
    <property type="term" value="C:Golgi membrane"/>
    <property type="evidence" value="ECO:0007669"/>
    <property type="project" value="UniProtKB-SubCell"/>
</dbReference>
<dbReference type="CDD" id="cd02520">
    <property type="entry name" value="Glucosylceramide_synthase"/>
    <property type="match status" value="1"/>
</dbReference>
<protein>
    <recommendedName>
        <fullName evidence="5">ceramide glucosyltransferase</fullName>
        <ecNumber evidence="5">2.4.1.80</ecNumber>
    </recommendedName>
</protein>
<dbReference type="OrthoDB" id="1483400at2759"/>
<evidence type="ECO:0000256" key="8">
    <source>
        <dbReference type="ARBA" id="ARBA00022679"/>
    </source>
</evidence>
<name>A0A443SN95_9ACAR</name>
<feature type="transmembrane region" description="Helical" evidence="16">
    <location>
        <begin position="305"/>
        <end position="329"/>
    </location>
</feature>
<comment type="pathway">
    <text evidence="2">Lipid metabolism; sphingolipid metabolism.</text>
</comment>
<evidence type="ECO:0000256" key="13">
    <source>
        <dbReference type="ARBA" id="ARBA00023136"/>
    </source>
</evidence>
<reference evidence="17 18" key="1">
    <citation type="journal article" date="2018" name="Gigascience">
        <title>Genomes of trombidid mites reveal novel predicted allergens and laterally-transferred genes associated with secondary metabolism.</title>
        <authorList>
            <person name="Dong X."/>
            <person name="Chaisiri K."/>
            <person name="Xia D."/>
            <person name="Armstrong S.D."/>
            <person name="Fang Y."/>
            <person name="Donnelly M.J."/>
            <person name="Kadowaki T."/>
            <person name="McGarry J.W."/>
            <person name="Darby A.C."/>
            <person name="Makepeace B.L."/>
        </authorList>
    </citation>
    <scope>NUCLEOTIDE SEQUENCE [LARGE SCALE GENOMIC DNA]</scope>
    <source>
        <strain evidence="17">UoL-UT</strain>
    </source>
</reference>
<organism evidence="17 18">
    <name type="scientific">Leptotrombidium deliense</name>
    <dbReference type="NCBI Taxonomy" id="299467"/>
    <lineage>
        <taxon>Eukaryota</taxon>
        <taxon>Metazoa</taxon>
        <taxon>Ecdysozoa</taxon>
        <taxon>Arthropoda</taxon>
        <taxon>Chelicerata</taxon>
        <taxon>Arachnida</taxon>
        <taxon>Acari</taxon>
        <taxon>Acariformes</taxon>
        <taxon>Trombidiformes</taxon>
        <taxon>Prostigmata</taxon>
        <taxon>Anystina</taxon>
        <taxon>Parasitengona</taxon>
        <taxon>Trombiculoidea</taxon>
        <taxon>Trombiculidae</taxon>
        <taxon>Leptotrombidium</taxon>
    </lineage>
</organism>
<comment type="catalytic activity">
    <reaction evidence="15">
        <text>N-(9Z-octadecenoyl)-sphing-4-enine + UDP-alpha-D-xylose = beta-D-xylosyl-(1&lt;-&gt;1')-N-(9Z-octadecenoyl)-sphing-4-enine + UDP + H(+)</text>
        <dbReference type="Rhea" id="RHEA:70247"/>
        <dbReference type="ChEBI" id="CHEBI:15378"/>
        <dbReference type="ChEBI" id="CHEBI:57632"/>
        <dbReference type="ChEBI" id="CHEBI:58223"/>
        <dbReference type="ChEBI" id="CHEBI:77996"/>
        <dbReference type="ChEBI" id="CHEBI:189081"/>
    </reaction>
    <physiologicalReaction direction="left-to-right" evidence="15">
        <dbReference type="Rhea" id="RHEA:70248"/>
    </physiologicalReaction>
</comment>
<evidence type="ECO:0000313" key="17">
    <source>
        <dbReference type="EMBL" id="RWS28953.1"/>
    </source>
</evidence>
<dbReference type="EC" id="2.4.1.80" evidence="5"/>
<dbReference type="AlphaFoldDB" id="A0A443SN95"/>
<dbReference type="SUPFAM" id="SSF53448">
    <property type="entry name" value="Nucleotide-diphospho-sugar transferases"/>
    <property type="match status" value="1"/>
</dbReference>
<feature type="transmembrane region" description="Helical" evidence="16">
    <location>
        <begin position="12"/>
        <end position="35"/>
    </location>
</feature>
<dbReference type="STRING" id="299467.A0A443SN95"/>
<dbReference type="InterPro" id="IPR029044">
    <property type="entry name" value="Nucleotide-diphossugar_trans"/>
</dbReference>
<evidence type="ECO:0000256" key="7">
    <source>
        <dbReference type="ARBA" id="ARBA00022676"/>
    </source>
</evidence>
<dbReference type="InterPro" id="IPR025993">
    <property type="entry name" value="Ceramide_glucosylTrfase"/>
</dbReference>
<keyword evidence="13 16" id="KW-0472">Membrane</keyword>
<comment type="subcellular location">
    <subcellularLocation>
        <location evidence="1">Golgi apparatus membrane</location>
        <topology evidence="1">Multi-pass membrane protein</topology>
    </subcellularLocation>
</comment>